<name>A0ABP0PY66_9DINO</name>
<feature type="region of interest" description="Disordered" evidence="1">
    <location>
        <begin position="81"/>
        <end position="110"/>
    </location>
</feature>
<reference evidence="2 3" key="1">
    <citation type="submission" date="2024-02" db="EMBL/GenBank/DDBJ databases">
        <authorList>
            <person name="Chen Y."/>
            <person name="Shah S."/>
            <person name="Dougan E. K."/>
            <person name="Thang M."/>
            <person name="Chan C."/>
        </authorList>
    </citation>
    <scope>NUCLEOTIDE SEQUENCE [LARGE SCALE GENOMIC DNA]</scope>
</reference>
<evidence type="ECO:0000313" key="3">
    <source>
        <dbReference type="Proteomes" id="UP001642464"/>
    </source>
</evidence>
<accession>A0ABP0PY66</accession>
<gene>
    <name evidence="2" type="ORF">SCF082_LOCUS38462</name>
</gene>
<proteinExistence type="predicted"/>
<organism evidence="2 3">
    <name type="scientific">Durusdinium trenchii</name>
    <dbReference type="NCBI Taxonomy" id="1381693"/>
    <lineage>
        <taxon>Eukaryota</taxon>
        <taxon>Sar</taxon>
        <taxon>Alveolata</taxon>
        <taxon>Dinophyceae</taxon>
        <taxon>Suessiales</taxon>
        <taxon>Symbiodiniaceae</taxon>
        <taxon>Durusdinium</taxon>
    </lineage>
</organism>
<protein>
    <submittedName>
        <fullName evidence="2">Uncharacterized protein</fullName>
    </submittedName>
</protein>
<keyword evidence="3" id="KW-1185">Reference proteome</keyword>
<feature type="compositionally biased region" description="Basic and acidic residues" evidence="1">
    <location>
        <begin position="1"/>
        <end position="16"/>
    </location>
</feature>
<feature type="compositionally biased region" description="Basic and acidic residues" evidence="1">
    <location>
        <begin position="81"/>
        <end position="93"/>
    </location>
</feature>
<sequence length="388" mass="43707">METGERFRLPPEKPEEGTESVFDPKWSKTPGTEPRTAGFPRIRMDSTWLRGRIRGSSERVRTGGCADEVVPFPLRRCGREQTRRNVTRPDARTRRSAQVEEVVEEQPKAGCEEGWREAAVEEEKPRGRRQKKAAVDYVEETGKLFLRSSGDSAASHMQYRLDKWLESWHKGFFCFSSDCNYIALVLEEVEGTILSASEINPRKRQFLKDNYDISQLTASVLKQDNKPLVDQVAILENVMGFCVVLEKVSVKKVNGGKLFARKYPAAAKQITSYREMEACNLLAACHPQISVINTSQSLGQMPLLEKDSQPLMPAGKFLVTGKGRYILGREAMILMGLPVHRLNISSCSEPVSCLSNVCSSHVVLFEGTKHALNEYTRFCTALVETLWL</sequence>
<dbReference type="Proteomes" id="UP001642464">
    <property type="component" value="Unassembled WGS sequence"/>
</dbReference>
<feature type="region of interest" description="Disordered" evidence="1">
    <location>
        <begin position="1"/>
        <end position="41"/>
    </location>
</feature>
<evidence type="ECO:0000313" key="2">
    <source>
        <dbReference type="EMBL" id="CAK9080716.1"/>
    </source>
</evidence>
<comment type="caution">
    <text evidence="2">The sequence shown here is derived from an EMBL/GenBank/DDBJ whole genome shotgun (WGS) entry which is preliminary data.</text>
</comment>
<evidence type="ECO:0000256" key="1">
    <source>
        <dbReference type="SAM" id="MobiDB-lite"/>
    </source>
</evidence>
<dbReference type="EMBL" id="CAXAMM010038762">
    <property type="protein sequence ID" value="CAK9080716.1"/>
    <property type="molecule type" value="Genomic_DNA"/>
</dbReference>